<reference evidence="2" key="1">
    <citation type="journal article" date="2009" name="Rice">
        <title>De Novo Next Generation Sequencing of Plant Genomes.</title>
        <authorList>
            <person name="Rounsley S."/>
            <person name="Marri P.R."/>
            <person name="Yu Y."/>
            <person name="He R."/>
            <person name="Sisneros N."/>
            <person name="Goicoechea J.L."/>
            <person name="Lee S.J."/>
            <person name="Angelova A."/>
            <person name="Kudrna D."/>
            <person name="Luo M."/>
            <person name="Affourtit J."/>
            <person name="Desany B."/>
            <person name="Knight J."/>
            <person name="Niazi F."/>
            <person name="Egholm M."/>
            <person name="Wing R.A."/>
        </authorList>
    </citation>
    <scope>NUCLEOTIDE SEQUENCE [LARGE SCALE GENOMIC DNA]</scope>
    <source>
        <strain evidence="2">cv. IRGC 105608</strain>
    </source>
</reference>
<dbReference type="HOGENOM" id="CLU_742653_0_0_1"/>
<dbReference type="Proteomes" id="UP000026960">
    <property type="component" value="Chromosome 1"/>
</dbReference>
<keyword evidence="3" id="KW-1185">Reference proteome</keyword>
<organism evidence="2">
    <name type="scientific">Oryza barthii</name>
    <dbReference type="NCBI Taxonomy" id="65489"/>
    <lineage>
        <taxon>Eukaryota</taxon>
        <taxon>Viridiplantae</taxon>
        <taxon>Streptophyta</taxon>
        <taxon>Embryophyta</taxon>
        <taxon>Tracheophyta</taxon>
        <taxon>Spermatophyta</taxon>
        <taxon>Magnoliopsida</taxon>
        <taxon>Liliopsida</taxon>
        <taxon>Poales</taxon>
        <taxon>Poaceae</taxon>
        <taxon>BOP clade</taxon>
        <taxon>Oryzoideae</taxon>
        <taxon>Oryzeae</taxon>
        <taxon>Oryzinae</taxon>
        <taxon>Oryza</taxon>
    </lineage>
</organism>
<sequence>MRSSSRRHQPTSPSARRSRTLRICSLRGPVAPWSRHQCQRPPVADFLAVFKLVAAGRCLRPSLPLAVFANLLPRRAQRPLLLCRPKLRALAACCWLHRWLTRSHGAGWERGRRPRRRVAGDRRWAAELGLAVTGESRQCREQRACGENVPTLLFSPYSPATKFLFLPGVGGGFPGGEATANPFLAGVVDGVPRGDAAVVPFLSVIGVGVDVAPGSDRPYPSSQAQAPALLQAAMQPPSSSSQASASALFQGVPARRPPLPAQAPPPPRFGADGPLRPAPLPRRRLPQPPYSSMQARESMEGHAPWETLNPLSYEAPGVDFSTAYSMCDEEFLHMSNFGKAVPDSPNTLWNFIIVELTVHYINRRRNKFFVTIR</sequence>
<accession>A0A0D3EJQ1</accession>
<protein>
    <submittedName>
        <fullName evidence="2">Uncharacterized protein</fullName>
    </submittedName>
</protein>
<dbReference type="EnsemblPlants" id="OBART01G03490.1">
    <property type="protein sequence ID" value="OBART01G03490.1"/>
    <property type="gene ID" value="OBART01G03490"/>
</dbReference>
<feature type="compositionally biased region" description="Pro residues" evidence="1">
    <location>
        <begin position="255"/>
        <end position="268"/>
    </location>
</feature>
<evidence type="ECO:0000256" key="1">
    <source>
        <dbReference type="SAM" id="MobiDB-lite"/>
    </source>
</evidence>
<name>A0A0D3EJQ1_9ORYZ</name>
<proteinExistence type="predicted"/>
<feature type="region of interest" description="Disordered" evidence="1">
    <location>
        <begin position="253"/>
        <end position="292"/>
    </location>
</feature>
<dbReference type="AlphaFoldDB" id="A0A0D3EJQ1"/>
<reference evidence="2" key="2">
    <citation type="submission" date="2015-03" db="UniProtKB">
        <authorList>
            <consortium name="EnsemblPlants"/>
        </authorList>
    </citation>
    <scope>IDENTIFICATION</scope>
</reference>
<evidence type="ECO:0000313" key="3">
    <source>
        <dbReference type="Proteomes" id="UP000026960"/>
    </source>
</evidence>
<dbReference type="Gramene" id="OBART01G03490.1">
    <property type="protein sequence ID" value="OBART01G03490.1"/>
    <property type="gene ID" value="OBART01G03490"/>
</dbReference>
<evidence type="ECO:0000313" key="2">
    <source>
        <dbReference type="EnsemblPlants" id="OBART01G03490.1"/>
    </source>
</evidence>
<dbReference type="PaxDb" id="65489-OBART01G03490.1"/>